<dbReference type="Pfam" id="PF00300">
    <property type="entry name" value="His_Phos_1"/>
    <property type="match status" value="1"/>
</dbReference>
<sequence length="284" mass="31942">MEKIDKNFSSENPEKEPSLRVDIFRHGKAKYEQGAVPIEQAEDLTEEGIEEVRVSAEALADLIRPDEEVEIWSSPMGRTLHAAKVITETLEQKGIRLRKKGGAQDTGIKVFEQLSEVRNFSWNLFYPLITGGEVASGGKKFFVDKNLTNPNNLGYPEYFAEDGIKDITPQAKAQLPEDYVREIEGFEKFIDVTKRIMKPLSRLKKLDDKSYRVIIVTHDALTGFIANVFSGGEKSGLHPGEFINLERKKGRLVATRVGEAEEGNTDIDVIDAFNRRHHLPSVGE</sequence>
<accession>A0A1G2FVU5</accession>
<dbReference type="Proteomes" id="UP000176700">
    <property type="component" value="Unassembled WGS sequence"/>
</dbReference>
<dbReference type="InterPro" id="IPR013078">
    <property type="entry name" value="His_Pase_superF_clade-1"/>
</dbReference>
<name>A0A1G2FVU5_9BACT</name>
<dbReference type="InterPro" id="IPR029033">
    <property type="entry name" value="His_PPase_superfam"/>
</dbReference>
<gene>
    <name evidence="1" type="ORF">A2W41_00510</name>
</gene>
<evidence type="ECO:0000313" key="2">
    <source>
        <dbReference type="Proteomes" id="UP000176700"/>
    </source>
</evidence>
<dbReference type="SUPFAM" id="SSF53254">
    <property type="entry name" value="Phosphoglycerate mutase-like"/>
    <property type="match status" value="1"/>
</dbReference>
<dbReference type="Gene3D" id="3.40.50.1240">
    <property type="entry name" value="Phosphoglycerate mutase-like"/>
    <property type="match status" value="1"/>
</dbReference>
<organism evidence="1 2">
    <name type="scientific">Candidatus Ryanbacteria bacterium RIFCSPHIGHO2_01_45_13</name>
    <dbReference type="NCBI Taxonomy" id="1802112"/>
    <lineage>
        <taxon>Bacteria</taxon>
        <taxon>Candidatus Ryaniibacteriota</taxon>
    </lineage>
</organism>
<dbReference type="CDD" id="cd07040">
    <property type="entry name" value="HP"/>
    <property type="match status" value="1"/>
</dbReference>
<comment type="caution">
    <text evidence="1">The sequence shown here is derived from an EMBL/GenBank/DDBJ whole genome shotgun (WGS) entry which is preliminary data.</text>
</comment>
<evidence type="ECO:0000313" key="1">
    <source>
        <dbReference type="EMBL" id="OGZ42189.1"/>
    </source>
</evidence>
<proteinExistence type="predicted"/>
<protein>
    <recommendedName>
        <fullName evidence="3">Phosphoglycerate mutase</fullName>
    </recommendedName>
</protein>
<dbReference type="EMBL" id="MHNI01000020">
    <property type="protein sequence ID" value="OGZ42189.1"/>
    <property type="molecule type" value="Genomic_DNA"/>
</dbReference>
<reference evidence="1 2" key="1">
    <citation type="journal article" date="2016" name="Nat. Commun.">
        <title>Thousands of microbial genomes shed light on interconnected biogeochemical processes in an aquifer system.</title>
        <authorList>
            <person name="Anantharaman K."/>
            <person name="Brown C.T."/>
            <person name="Hug L.A."/>
            <person name="Sharon I."/>
            <person name="Castelle C.J."/>
            <person name="Probst A.J."/>
            <person name="Thomas B.C."/>
            <person name="Singh A."/>
            <person name="Wilkins M.J."/>
            <person name="Karaoz U."/>
            <person name="Brodie E.L."/>
            <person name="Williams K.H."/>
            <person name="Hubbard S.S."/>
            <person name="Banfield J.F."/>
        </authorList>
    </citation>
    <scope>NUCLEOTIDE SEQUENCE [LARGE SCALE GENOMIC DNA]</scope>
</reference>
<dbReference type="AlphaFoldDB" id="A0A1G2FVU5"/>
<evidence type="ECO:0008006" key="3">
    <source>
        <dbReference type="Google" id="ProtNLM"/>
    </source>
</evidence>